<reference evidence="2 3" key="1">
    <citation type="submission" date="2020-04" db="EMBL/GenBank/DDBJ databases">
        <title>MicrobeNet Type strains.</title>
        <authorList>
            <person name="Nicholson A.C."/>
        </authorList>
    </citation>
    <scope>NUCLEOTIDE SEQUENCE [LARGE SCALE GENOMIC DNA]</scope>
    <source>
        <strain evidence="2 3">JCM 12354</strain>
    </source>
</reference>
<protein>
    <submittedName>
        <fullName evidence="2">Uncharacterized protein</fullName>
    </submittedName>
</protein>
<evidence type="ECO:0000313" key="3">
    <source>
        <dbReference type="Proteomes" id="UP000565711"/>
    </source>
</evidence>
<feature type="signal peptide" evidence="1">
    <location>
        <begin position="1"/>
        <end position="29"/>
    </location>
</feature>
<evidence type="ECO:0000256" key="1">
    <source>
        <dbReference type="SAM" id="SignalP"/>
    </source>
</evidence>
<dbReference type="RefSeq" id="WP_157103037.1">
    <property type="nucleotide sequence ID" value="NZ_JAAXOP010000020.1"/>
</dbReference>
<keyword evidence="3" id="KW-1185">Reference proteome</keyword>
<evidence type="ECO:0000313" key="2">
    <source>
        <dbReference type="EMBL" id="NKY53715.1"/>
    </source>
</evidence>
<sequence>MRRTITGRLLGVGALTAAAFVTGAAPAAAAPDGQSWDTIYTTSRSGLCVGRIDPSVGYGGLSGGAGLFNFRATLWGVGDCAMRITAHWTNTDNGRTGSVGQEITGPGYHHYGAEPPFYPGPGHVTVTFTTDAVSVPAPAHGEWIMPQLPGDGS</sequence>
<comment type="caution">
    <text evidence="2">The sequence shown here is derived from an EMBL/GenBank/DDBJ whole genome shotgun (WGS) entry which is preliminary data.</text>
</comment>
<feature type="chain" id="PRO_5032395931" evidence="1">
    <location>
        <begin position="30"/>
        <end position="153"/>
    </location>
</feature>
<name>A0A846Y5Y0_9NOCA</name>
<dbReference type="EMBL" id="JAAXOP010000020">
    <property type="protein sequence ID" value="NKY53715.1"/>
    <property type="molecule type" value="Genomic_DNA"/>
</dbReference>
<gene>
    <name evidence="2" type="ORF">HGA08_26310</name>
</gene>
<keyword evidence="1" id="KW-0732">Signal</keyword>
<dbReference type="AlphaFoldDB" id="A0A846Y5Y0"/>
<accession>A0A846Y5Y0</accession>
<dbReference type="Proteomes" id="UP000565711">
    <property type="component" value="Unassembled WGS sequence"/>
</dbReference>
<proteinExistence type="predicted"/>
<organism evidence="2 3">
    <name type="scientific">Nocardia vermiculata</name>
    <dbReference type="NCBI Taxonomy" id="257274"/>
    <lineage>
        <taxon>Bacteria</taxon>
        <taxon>Bacillati</taxon>
        <taxon>Actinomycetota</taxon>
        <taxon>Actinomycetes</taxon>
        <taxon>Mycobacteriales</taxon>
        <taxon>Nocardiaceae</taxon>
        <taxon>Nocardia</taxon>
    </lineage>
</organism>